<reference evidence="1" key="1">
    <citation type="submission" date="2014-09" db="EMBL/GenBank/DDBJ databases">
        <authorList>
            <person name="Magalhaes I.L.F."/>
            <person name="Oliveira U."/>
            <person name="Santos F.R."/>
            <person name="Vidigal T.H.D.A."/>
            <person name="Brescovit A.D."/>
            <person name="Santos A.J."/>
        </authorList>
    </citation>
    <scope>NUCLEOTIDE SEQUENCE</scope>
    <source>
        <tissue evidence="1">Shoot tissue taken approximately 20 cm above the soil surface</tissue>
    </source>
</reference>
<name>A0A0A9SPA1_ARUDO</name>
<dbReference type="AlphaFoldDB" id="A0A0A9SPA1"/>
<dbReference type="EMBL" id="GBRH01270396">
    <property type="protein sequence ID" value="JAD27499.1"/>
    <property type="molecule type" value="Transcribed_RNA"/>
</dbReference>
<accession>A0A0A9SPA1</accession>
<proteinExistence type="predicted"/>
<reference evidence="1" key="2">
    <citation type="journal article" date="2015" name="Data Brief">
        <title>Shoot transcriptome of the giant reed, Arundo donax.</title>
        <authorList>
            <person name="Barrero R.A."/>
            <person name="Guerrero F.D."/>
            <person name="Moolhuijzen P."/>
            <person name="Goolsby J.A."/>
            <person name="Tidwell J."/>
            <person name="Bellgard S.E."/>
            <person name="Bellgard M.I."/>
        </authorList>
    </citation>
    <scope>NUCLEOTIDE SEQUENCE</scope>
    <source>
        <tissue evidence="1">Shoot tissue taken approximately 20 cm above the soil surface</tissue>
    </source>
</reference>
<protein>
    <submittedName>
        <fullName evidence="1">Uncharacterized protein</fullName>
    </submittedName>
</protein>
<sequence>MLIDDWFTCVMIFTTFLNKISILRNRNSFAIQLFNSFFFPLSVYSLNVNSTHSCILCTANKEETCYHLLFGCNFSVRCWQSICITWNPTVNFNNMIILRRQQFQHTFFMEVFMVAAWLIRKQRNGLIFEGKPPSLTSWKKGFEDELMLQAYRFKDSLKPPLFAWLNPLV</sequence>
<evidence type="ECO:0000313" key="1">
    <source>
        <dbReference type="EMBL" id="JAD27499.1"/>
    </source>
</evidence>
<organism evidence="1">
    <name type="scientific">Arundo donax</name>
    <name type="common">Giant reed</name>
    <name type="synonym">Donax arundinaceus</name>
    <dbReference type="NCBI Taxonomy" id="35708"/>
    <lineage>
        <taxon>Eukaryota</taxon>
        <taxon>Viridiplantae</taxon>
        <taxon>Streptophyta</taxon>
        <taxon>Embryophyta</taxon>
        <taxon>Tracheophyta</taxon>
        <taxon>Spermatophyta</taxon>
        <taxon>Magnoliopsida</taxon>
        <taxon>Liliopsida</taxon>
        <taxon>Poales</taxon>
        <taxon>Poaceae</taxon>
        <taxon>PACMAD clade</taxon>
        <taxon>Arundinoideae</taxon>
        <taxon>Arundineae</taxon>
        <taxon>Arundo</taxon>
    </lineage>
</organism>